<name>A0A383CVC2_9ZZZZ</name>
<protein>
    <submittedName>
        <fullName evidence="1">Uncharacterized protein</fullName>
    </submittedName>
</protein>
<dbReference type="EMBL" id="UINC01211610">
    <property type="protein sequence ID" value="SVE35578.1"/>
    <property type="molecule type" value="Genomic_DNA"/>
</dbReference>
<proteinExistence type="predicted"/>
<accession>A0A383CVC2</accession>
<evidence type="ECO:0000313" key="1">
    <source>
        <dbReference type="EMBL" id="SVE35578.1"/>
    </source>
</evidence>
<gene>
    <name evidence="1" type="ORF">METZ01_LOCUS488432</name>
</gene>
<reference evidence="1" key="1">
    <citation type="submission" date="2018-05" db="EMBL/GenBank/DDBJ databases">
        <authorList>
            <person name="Lanie J.A."/>
            <person name="Ng W.-L."/>
            <person name="Kazmierczak K.M."/>
            <person name="Andrzejewski T.M."/>
            <person name="Davidsen T.M."/>
            <person name="Wayne K.J."/>
            <person name="Tettelin H."/>
            <person name="Glass J.I."/>
            <person name="Rusch D."/>
            <person name="Podicherti R."/>
            <person name="Tsui H.-C.T."/>
            <person name="Winkler M.E."/>
        </authorList>
    </citation>
    <scope>NUCLEOTIDE SEQUENCE</scope>
</reference>
<dbReference type="AlphaFoldDB" id="A0A383CVC2"/>
<organism evidence="1">
    <name type="scientific">marine metagenome</name>
    <dbReference type="NCBI Taxonomy" id="408172"/>
    <lineage>
        <taxon>unclassified sequences</taxon>
        <taxon>metagenomes</taxon>
        <taxon>ecological metagenomes</taxon>
    </lineage>
</organism>
<sequence>MSHAIKTKIPQGYYVKDEFVICKICFGDLK</sequence>